<keyword evidence="2" id="KW-1185">Reference proteome</keyword>
<organism evidence="1 2">
    <name type="scientific">Cercophora newfieldiana</name>
    <dbReference type="NCBI Taxonomy" id="92897"/>
    <lineage>
        <taxon>Eukaryota</taxon>
        <taxon>Fungi</taxon>
        <taxon>Dikarya</taxon>
        <taxon>Ascomycota</taxon>
        <taxon>Pezizomycotina</taxon>
        <taxon>Sordariomycetes</taxon>
        <taxon>Sordariomycetidae</taxon>
        <taxon>Sordariales</taxon>
        <taxon>Lasiosphaeriaceae</taxon>
        <taxon>Cercophora</taxon>
    </lineage>
</organism>
<reference evidence="1" key="1">
    <citation type="submission" date="2023-06" db="EMBL/GenBank/DDBJ databases">
        <title>Genome-scale phylogeny and comparative genomics of the fungal order Sordariales.</title>
        <authorList>
            <consortium name="Lawrence Berkeley National Laboratory"/>
            <person name="Hensen N."/>
            <person name="Bonometti L."/>
            <person name="Westerberg I."/>
            <person name="Brannstrom I.O."/>
            <person name="Guillou S."/>
            <person name="Cros-Aarteil S."/>
            <person name="Calhoun S."/>
            <person name="Haridas S."/>
            <person name="Kuo A."/>
            <person name="Mondo S."/>
            <person name="Pangilinan J."/>
            <person name="Riley R."/>
            <person name="Labutti K."/>
            <person name="Andreopoulos B."/>
            <person name="Lipzen A."/>
            <person name="Chen C."/>
            <person name="Yanf M."/>
            <person name="Daum C."/>
            <person name="Ng V."/>
            <person name="Clum A."/>
            <person name="Steindorff A."/>
            <person name="Ohm R."/>
            <person name="Martin F."/>
            <person name="Silar P."/>
            <person name="Natvig D."/>
            <person name="Lalanne C."/>
            <person name="Gautier V."/>
            <person name="Ament-Velasquez S.L."/>
            <person name="Kruys A."/>
            <person name="Hutchinson M.I."/>
            <person name="Powell A.J."/>
            <person name="Barry K."/>
            <person name="Miller A.N."/>
            <person name="Grigoriev I.V."/>
            <person name="Debuchy R."/>
            <person name="Gladieux P."/>
            <person name="Thoren M.H."/>
            <person name="Johannesson H."/>
        </authorList>
    </citation>
    <scope>NUCLEOTIDE SEQUENCE</scope>
    <source>
        <strain evidence="1">SMH2532-1</strain>
    </source>
</reference>
<evidence type="ECO:0000313" key="1">
    <source>
        <dbReference type="EMBL" id="KAK0646130.1"/>
    </source>
</evidence>
<evidence type="ECO:0000313" key="2">
    <source>
        <dbReference type="Proteomes" id="UP001174936"/>
    </source>
</evidence>
<dbReference type="EMBL" id="JAULSV010000004">
    <property type="protein sequence ID" value="KAK0646130.1"/>
    <property type="molecule type" value="Genomic_DNA"/>
</dbReference>
<feature type="non-terminal residue" evidence="1">
    <location>
        <position position="1"/>
    </location>
</feature>
<dbReference type="Proteomes" id="UP001174936">
    <property type="component" value="Unassembled WGS sequence"/>
</dbReference>
<proteinExistence type="predicted"/>
<comment type="caution">
    <text evidence="1">The sequence shown here is derived from an EMBL/GenBank/DDBJ whole genome shotgun (WGS) entry which is preliminary data.</text>
</comment>
<gene>
    <name evidence="1" type="ORF">B0T16DRAFT_437085</name>
</gene>
<name>A0AA40CPD8_9PEZI</name>
<protein>
    <submittedName>
        <fullName evidence="1">Uncharacterized protein</fullName>
    </submittedName>
</protein>
<accession>A0AA40CPD8</accession>
<dbReference type="AlphaFoldDB" id="A0AA40CPD8"/>
<sequence length="80" mass="9146">LHLEQSPARLRFCSLGNHRPFDTRFLVLSLARSPAYTYFTPQFFTASILRPHRALYTRALFLVGLIGVAPQRPAKFASIR</sequence>